<name>Q229E4_TETTS</name>
<organism evidence="4 5">
    <name type="scientific">Tetrahymena thermophila (strain SB210)</name>
    <dbReference type="NCBI Taxonomy" id="312017"/>
    <lineage>
        <taxon>Eukaryota</taxon>
        <taxon>Sar</taxon>
        <taxon>Alveolata</taxon>
        <taxon>Ciliophora</taxon>
        <taxon>Intramacronucleata</taxon>
        <taxon>Oligohymenophorea</taxon>
        <taxon>Hymenostomatida</taxon>
        <taxon>Tetrahymenina</taxon>
        <taxon>Tetrahymenidae</taxon>
        <taxon>Tetrahymena</taxon>
    </lineage>
</organism>
<dbReference type="InterPro" id="IPR050305">
    <property type="entry name" value="Small_GTPase_Rab"/>
</dbReference>
<evidence type="ECO:0000313" key="4">
    <source>
        <dbReference type="EMBL" id="EAR81910.2"/>
    </source>
</evidence>
<gene>
    <name evidence="4" type="ORF">TTHERM_01423410</name>
</gene>
<dbReference type="SMART" id="SM00173">
    <property type="entry name" value="RAS"/>
    <property type="match status" value="1"/>
</dbReference>
<dbReference type="STRING" id="312017.Q229E4"/>
<dbReference type="EMBL" id="GG662779">
    <property type="protein sequence ID" value="EAR81910.2"/>
    <property type="molecule type" value="Genomic_DNA"/>
</dbReference>
<dbReference type="PRINTS" id="PR00449">
    <property type="entry name" value="RASTRNSFRMNG"/>
</dbReference>
<dbReference type="PROSITE" id="PS51419">
    <property type="entry name" value="RAB"/>
    <property type="match status" value="1"/>
</dbReference>
<keyword evidence="5" id="KW-1185">Reference proteome</keyword>
<dbReference type="OrthoDB" id="9989112at2759"/>
<dbReference type="SUPFAM" id="SSF52540">
    <property type="entry name" value="P-loop containing nucleoside triphosphate hydrolases"/>
    <property type="match status" value="1"/>
</dbReference>
<dbReference type="RefSeq" id="XP_001029573.2">
    <property type="nucleotide sequence ID" value="XM_001029573.2"/>
</dbReference>
<dbReference type="InterPro" id="IPR027417">
    <property type="entry name" value="P-loop_NTPase"/>
</dbReference>
<reference evidence="5" key="1">
    <citation type="journal article" date="2006" name="PLoS Biol.">
        <title>Macronuclear genome sequence of the ciliate Tetrahymena thermophila, a model eukaryote.</title>
        <authorList>
            <person name="Eisen J.A."/>
            <person name="Coyne R.S."/>
            <person name="Wu M."/>
            <person name="Wu D."/>
            <person name="Thiagarajan M."/>
            <person name="Wortman J.R."/>
            <person name="Badger J.H."/>
            <person name="Ren Q."/>
            <person name="Amedeo P."/>
            <person name="Jones K.M."/>
            <person name="Tallon L.J."/>
            <person name="Delcher A.L."/>
            <person name="Salzberg S.L."/>
            <person name="Silva J.C."/>
            <person name="Haas B.J."/>
            <person name="Majoros W.H."/>
            <person name="Farzad M."/>
            <person name="Carlton J.M."/>
            <person name="Smith R.K. Jr."/>
            <person name="Garg J."/>
            <person name="Pearlman R.E."/>
            <person name="Karrer K.M."/>
            <person name="Sun L."/>
            <person name="Manning G."/>
            <person name="Elde N.C."/>
            <person name="Turkewitz A.P."/>
            <person name="Asai D.J."/>
            <person name="Wilkes D.E."/>
            <person name="Wang Y."/>
            <person name="Cai H."/>
            <person name="Collins K."/>
            <person name="Stewart B.A."/>
            <person name="Lee S.R."/>
            <person name="Wilamowska K."/>
            <person name="Weinberg Z."/>
            <person name="Ruzzo W.L."/>
            <person name="Wloga D."/>
            <person name="Gaertig J."/>
            <person name="Frankel J."/>
            <person name="Tsao C.-C."/>
            <person name="Gorovsky M.A."/>
            <person name="Keeling P.J."/>
            <person name="Waller R.F."/>
            <person name="Patron N.J."/>
            <person name="Cherry J.M."/>
            <person name="Stover N.A."/>
            <person name="Krieger C.J."/>
            <person name="del Toro C."/>
            <person name="Ryder H.F."/>
            <person name="Williamson S.C."/>
            <person name="Barbeau R.A."/>
            <person name="Hamilton E.P."/>
            <person name="Orias E."/>
        </authorList>
    </citation>
    <scope>NUCLEOTIDE SEQUENCE [LARGE SCALE GENOMIC DNA]</scope>
    <source>
        <strain evidence="5">SB210</strain>
    </source>
</reference>
<evidence type="ECO:0000256" key="2">
    <source>
        <dbReference type="ARBA" id="ARBA00022741"/>
    </source>
</evidence>
<proteinExistence type="inferred from homology"/>
<dbReference type="HOGENOM" id="CLU_2008540_0_0_1"/>
<protein>
    <submittedName>
        <fullName evidence="4">Ras family small GTPase</fullName>
    </submittedName>
</protein>
<dbReference type="Proteomes" id="UP000009168">
    <property type="component" value="Unassembled WGS sequence"/>
</dbReference>
<dbReference type="eggNOG" id="KOG0395">
    <property type="taxonomic scope" value="Eukaryota"/>
</dbReference>
<evidence type="ECO:0000256" key="3">
    <source>
        <dbReference type="ARBA" id="ARBA00023134"/>
    </source>
</evidence>
<evidence type="ECO:0000256" key="1">
    <source>
        <dbReference type="ARBA" id="ARBA00006270"/>
    </source>
</evidence>
<evidence type="ECO:0000313" key="5">
    <source>
        <dbReference type="Proteomes" id="UP000009168"/>
    </source>
</evidence>
<dbReference type="GO" id="GO:0003924">
    <property type="term" value="F:GTPase activity"/>
    <property type="evidence" value="ECO:0007669"/>
    <property type="project" value="InterPro"/>
</dbReference>
<dbReference type="AlphaFoldDB" id="Q229E4"/>
<dbReference type="Gene3D" id="3.40.50.300">
    <property type="entry name" value="P-loop containing nucleotide triphosphate hydrolases"/>
    <property type="match status" value="1"/>
</dbReference>
<keyword evidence="3" id="KW-0342">GTP-binding</keyword>
<dbReference type="PROSITE" id="PS51421">
    <property type="entry name" value="RAS"/>
    <property type="match status" value="1"/>
</dbReference>
<dbReference type="PANTHER" id="PTHR47980">
    <property type="entry name" value="LD44762P"/>
    <property type="match status" value="1"/>
</dbReference>
<dbReference type="GO" id="GO:0005525">
    <property type="term" value="F:GTP binding"/>
    <property type="evidence" value="ECO:0007669"/>
    <property type="project" value="UniProtKB-KW"/>
</dbReference>
<dbReference type="Pfam" id="PF00071">
    <property type="entry name" value="Ras"/>
    <property type="match status" value="1"/>
</dbReference>
<dbReference type="SMART" id="SM00175">
    <property type="entry name" value="RAB"/>
    <property type="match status" value="1"/>
</dbReference>
<dbReference type="GeneID" id="7833457"/>
<accession>Q229E4</accession>
<sequence length="198" mass="22933">MHALILKLSKLFINNLISKDLINSKLKMEQIKKEGQITILFGGKISVGKSNIAQKFCGVDNQLPYCINRIQKCGMNLKITLIDTLRHEIFGAGNMKNYFKLILKGGCLVLVYDITDRNSFEEMIKYYFESMKIQDRKFTYLLLGNKLDQSFNRQVSFSEGKSFSDSYGILFFEVSSLFKLNIEEAYNQLIEETIERIF</sequence>
<keyword evidence="2" id="KW-0547">Nucleotide-binding</keyword>
<dbReference type="KEGG" id="tet:TTHERM_01423410"/>
<comment type="similarity">
    <text evidence="1">Belongs to the small GTPase superfamily. Rab family.</text>
</comment>
<dbReference type="InterPro" id="IPR001806">
    <property type="entry name" value="Small_GTPase"/>
</dbReference>
<dbReference type="InParanoid" id="Q229E4"/>